<dbReference type="PROSITE" id="PS50932">
    <property type="entry name" value="HTH_LACI_2"/>
    <property type="match status" value="1"/>
</dbReference>
<dbReference type="Proteomes" id="UP000183404">
    <property type="component" value="Unassembled WGS sequence"/>
</dbReference>
<dbReference type="PRINTS" id="PR00036">
    <property type="entry name" value="HTHLACI"/>
</dbReference>
<proteinExistence type="predicted"/>
<evidence type="ECO:0000259" key="4">
    <source>
        <dbReference type="PROSITE" id="PS50932"/>
    </source>
</evidence>
<dbReference type="InterPro" id="IPR001761">
    <property type="entry name" value="Peripla_BP/Lac1_sug-bd_dom"/>
</dbReference>
<evidence type="ECO:0000313" key="5">
    <source>
        <dbReference type="EMBL" id="SDG31394.1"/>
    </source>
</evidence>
<dbReference type="GO" id="GO:0003700">
    <property type="term" value="F:DNA-binding transcription factor activity"/>
    <property type="evidence" value="ECO:0007669"/>
    <property type="project" value="TreeGrafter"/>
</dbReference>
<accession>A0A1G7T8N3</accession>
<sequence length="338" mass="37714">MSATIKDVAREAKVSIATVSRVLNNSAVVTDETRQRVLEAIKKTGYKPNALARSLKIQKTHTIGLIVPDISSTFYPEVVRGIEDIAAMYNYNIFLCNTDQKEEKEVKYIEILGEKQVDGIIFMGDIVRDSVIQTFNEFGVPVVLAGTQDKDKRFPSVMIDNEKAAYDAVKYLISLGHKKIGMISGPMHDPIGGLQRIEGYKKALEEHGIKYDPELVVEGEFKTRKAYLAMLKLLEYKVDAVFAASDDMAAAAINAIFDSNLKVPEDIHVVGFDNTYISTIFRPTITTIQQPAYDIGAVSMRLLTKLLAKEPIEEMHVILPHQLIVRESTGFGEEKNSR</sequence>
<dbReference type="EMBL" id="FNBS01000061">
    <property type="protein sequence ID" value="SDG31394.1"/>
    <property type="molecule type" value="Genomic_DNA"/>
</dbReference>
<dbReference type="PROSITE" id="PS00356">
    <property type="entry name" value="HTH_LACI_1"/>
    <property type="match status" value="1"/>
</dbReference>
<dbReference type="RefSeq" id="WP_003869265.1">
    <property type="nucleotide sequence ID" value="NZ_FNBS01000061.1"/>
</dbReference>
<dbReference type="SMART" id="SM00354">
    <property type="entry name" value="HTH_LACI"/>
    <property type="match status" value="1"/>
</dbReference>
<dbReference type="AlphaFoldDB" id="A0A1G7T8N3"/>
<evidence type="ECO:0000313" key="6">
    <source>
        <dbReference type="Proteomes" id="UP000183404"/>
    </source>
</evidence>
<evidence type="ECO:0000256" key="3">
    <source>
        <dbReference type="ARBA" id="ARBA00023163"/>
    </source>
</evidence>
<keyword evidence="2" id="KW-0238">DNA-binding</keyword>
<dbReference type="SUPFAM" id="SSF47413">
    <property type="entry name" value="lambda repressor-like DNA-binding domains"/>
    <property type="match status" value="1"/>
</dbReference>
<dbReference type="PANTHER" id="PTHR30146:SF149">
    <property type="entry name" value="HTH-TYPE TRANSCRIPTIONAL REGULATOR EBGR"/>
    <property type="match status" value="1"/>
</dbReference>
<dbReference type="Gene3D" id="1.10.260.40">
    <property type="entry name" value="lambda repressor-like DNA-binding domains"/>
    <property type="match status" value="1"/>
</dbReference>
<dbReference type="SUPFAM" id="SSF53822">
    <property type="entry name" value="Periplasmic binding protein-like I"/>
    <property type="match status" value="1"/>
</dbReference>
<feature type="domain" description="HTH lacI-type" evidence="4">
    <location>
        <begin position="3"/>
        <end position="57"/>
    </location>
</feature>
<evidence type="ECO:0000256" key="1">
    <source>
        <dbReference type="ARBA" id="ARBA00023015"/>
    </source>
</evidence>
<keyword evidence="1" id="KW-0805">Transcription regulation</keyword>
<dbReference type="Pfam" id="PF00532">
    <property type="entry name" value="Peripla_BP_1"/>
    <property type="match status" value="1"/>
</dbReference>
<dbReference type="InterPro" id="IPR000843">
    <property type="entry name" value="HTH_LacI"/>
</dbReference>
<organism evidence="5 6">
    <name type="scientific">Thermoanaerobacter thermohydrosulfuricus</name>
    <name type="common">Clostridium thermohydrosulfuricum</name>
    <dbReference type="NCBI Taxonomy" id="1516"/>
    <lineage>
        <taxon>Bacteria</taxon>
        <taxon>Bacillati</taxon>
        <taxon>Bacillota</taxon>
        <taxon>Clostridia</taxon>
        <taxon>Thermoanaerobacterales</taxon>
        <taxon>Thermoanaerobacteraceae</taxon>
        <taxon>Thermoanaerobacter</taxon>
    </lineage>
</organism>
<dbReference type="Pfam" id="PF00356">
    <property type="entry name" value="LacI"/>
    <property type="match status" value="1"/>
</dbReference>
<keyword evidence="3" id="KW-0804">Transcription</keyword>
<gene>
    <name evidence="5" type="ORF">SAMN04244560_02137</name>
</gene>
<dbReference type="Gene3D" id="3.40.50.2300">
    <property type="match status" value="2"/>
</dbReference>
<dbReference type="PANTHER" id="PTHR30146">
    <property type="entry name" value="LACI-RELATED TRANSCRIPTIONAL REPRESSOR"/>
    <property type="match status" value="1"/>
</dbReference>
<dbReference type="InterPro" id="IPR028082">
    <property type="entry name" value="Peripla_BP_I"/>
</dbReference>
<dbReference type="InterPro" id="IPR010982">
    <property type="entry name" value="Lambda_DNA-bd_dom_sf"/>
</dbReference>
<evidence type="ECO:0000256" key="2">
    <source>
        <dbReference type="ARBA" id="ARBA00023125"/>
    </source>
</evidence>
<dbReference type="CDD" id="cd19975">
    <property type="entry name" value="PBP1_CcpA-like"/>
    <property type="match status" value="1"/>
</dbReference>
<protein>
    <submittedName>
        <fullName evidence="5">Transcriptional regulator, LacI family</fullName>
    </submittedName>
</protein>
<dbReference type="GO" id="GO:0000976">
    <property type="term" value="F:transcription cis-regulatory region binding"/>
    <property type="evidence" value="ECO:0007669"/>
    <property type="project" value="TreeGrafter"/>
</dbReference>
<dbReference type="CDD" id="cd01392">
    <property type="entry name" value="HTH_LacI"/>
    <property type="match status" value="1"/>
</dbReference>
<name>A0A1G7T8N3_THETY</name>
<reference evidence="5 6" key="1">
    <citation type="submission" date="2016-10" db="EMBL/GenBank/DDBJ databases">
        <authorList>
            <person name="de Groot N.N."/>
        </authorList>
    </citation>
    <scope>NUCLEOTIDE SEQUENCE [LARGE SCALE GENOMIC DNA]</scope>
    <source>
        <strain evidence="5 6">DSM 569</strain>
    </source>
</reference>